<accession>A0A2I4CWY8</accession>
<keyword evidence="1" id="KW-1185">Reference proteome</keyword>
<dbReference type="PANTHER" id="PTHR31025">
    <property type="entry name" value="SI:CH211-196P9.1-RELATED"/>
    <property type="match status" value="1"/>
</dbReference>
<proteinExistence type="predicted"/>
<evidence type="ECO:0000313" key="1">
    <source>
        <dbReference type="Proteomes" id="UP000192220"/>
    </source>
</evidence>
<gene>
    <name evidence="2" type="primary">LOC106532868</name>
</gene>
<dbReference type="OrthoDB" id="8595960at2759"/>
<dbReference type="Proteomes" id="UP000192220">
    <property type="component" value="Unplaced"/>
</dbReference>
<dbReference type="InParanoid" id="A0A2I4CWY8"/>
<sequence>MYIKYFVKIFSGNQLYTTVFVLFSQAAMASSKPARLKVILGAGNIEKLTLPNGIPDSLDELLHKVKETFGLKTNIRLQYMDKDFGNDFFNLSSTSDLEDLGTVKVIQQEAFQHLFDVTEAASSSTLHSDSSSLTSDDTIILSSPESLSSRTQQWPSDFQIPVFSYDTERQLEKGNSEYQANNRMLTVTSRMKTDILNRLAEEIYKYKAYPEDAHFCVVAEALIKKYPCLKEPGSFNGCYGWKQRLKYKMGNYRTLLKSQGCPELSVNSLKSKASTSLFPAAKIKKARRAEANFYPSFPLGETPETMENERLELLTAIRKRNNGGVIADKMARTFAYRRQEVVNEEPGIEDFKERWPALFQPKEINAEFQRLVALPLEQTFMAQLDGYSSRLIKVIKAKGGTTRAKMADIIKTYDEVEDIAIRRECLLKGLITFLGEGTEDLIKEYCDSSGDDVQLELNQLTMAVFVIRKEGEGLEEPPADVGIIIEGVEVLHNLASVASACALLLGLIYALNLAYPKPLRFTFEVFQKIFMQLEQHKMSPKVQNLFGRLQSSE</sequence>
<dbReference type="PANTHER" id="PTHR31025:SF27">
    <property type="entry name" value="SI:CH211-193K19.2-RELATED"/>
    <property type="match status" value="1"/>
</dbReference>
<organism evidence="1 2">
    <name type="scientific">Austrofundulus limnaeus</name>
    <name type="common">Annual killifish</name>
    <dbReference type="NCBI Taxonomy" id="52670"/>
    <lineage>
        <taxon>Eukaryota</taxon>
        <taxon>Metazoa</taxon>
        <taxon>Chordata</taxon>
        <taxon>Craniata</taxon>
        <taxon>Vertebrata</taxon>
        <taxon>Euteleostomi</taxon>
        <taxon>Actinopterygii</taxon>
        <taxon>Neopterygii</taxon>
        <taxon>Teleostei</taxon>
        <taxon>Neoteleostei</taxon>
        <taxon>Acanthomorphata</taxon>
        <taxon>Ovalentaria</taxon>
        <taxon>Atherinomorphae</taxon>
        <taxon>Cyprinodontiformes</taxon>
        <taxon>Rivulidae</taxon>
        <taxon>Austrofundulus</taxon>
    </lineage>
</organism>
<reference evidence="2" key="1">
    <citation type="submission" date="2025-08" db="UniProtKB">
        <authorList>
            <consortium name="RefSeq"/>
        </authorList>
    </citation>
    <scope>IDENTIFICATION</scope>
    <source>
        <strain evidence="2">Quisiro</strain>
        <tissue evidence="2">Liver</tissue>
    </source>
</reference>
<dbReference type="AlphaFoldDB" id="A0A2I4CWY8"/>
<dbReference type="GeneID" id="106532868"/>
<evidence type="ECO:0000313" key="2">
    <source>
        <dbReference type="RefSeq" id="XP_013884484.1"/>
    </source>
</evidence>
<protein>
    <submittedName>
        <fullName evidence="2">Uncharacterized protein LOC106532868 isoform X1</fullName>
    </submittedName>
</protein>
<dbReference type="RefSeq" id="XP_013884484.1">
    <property type="nucleotide sequence ID" value="XM_014029030.1"/>
</dbReference>
<name>A0A2I4CWY8_AUSLI</name>
<dbReference type="STRING" id="52670.A0A2I4CWY8"/>
<dbReference type="KEGG" id="alim:106532868"/>